<organism evidence="1 2">
    <name type="scientific">Paenibacillus haidiansis</name>
    <dbReference type="NCBI Taxonomy" id="1574488"/>
    <lineage>
        <taxon>Bacteria</taxon>
        <taxon>Bacillati</taxon>
        <taxon>Bacillota</taxon>
        <taxon>Bacilli</taxon>
        <taxon>Bacillales</taxon>
        <taxon>Paenibacillaceae</taxon>
        <taxon>Paenibacillus</taxon>
    </lineage>
</organism>
<accession>A0ABU7VUN1</accession>
<gene>
    <name evidence="1" type="ORF">V3851_16740</name>
</gene>
<protein>
    <submittedName>
        <fullName evidence="1">Uncharacterized protein</fullName>
    </submittedName>
</protein>
<dbReference type="EMBL" id="JAZHPZ010000008">
    <property type="protein sequence ID" value="MEF2967476.1"/>
    <property type="molecule type" value="Genomic_DNA"/>
</dbReference>
<sequence length="146" mass="16210">MSRYYAQLNREQRVIGVSDLAGEVESEGLIPIDEKLFNNMNLLNMRYVDGTFVGFIAEFSADKASILSNGNDIMTLKLNVLDWEGRLQQSFNDQVLVDVNGIEQYVQVTKGTAELTLSSEEPGEFLVRSVGMDKNAVLKVVVTDGN</sequence>
<dbReference type="RefSeq" id="WP_331847695.1">
    <property type="nucleotide sequence ID" value="NZ_JAZHPZ010000008.1"/>
</dbReference>
<name>A0ABU7VUN1_9BACL</name>
<evidence type="ECO:0000313" key="1">
    <source>
        <dbReference type="EMBL" id="MEF2967476.1"/>
    </source>
</evidence>
<dbReference type="Proteomes" id="UP001306950">
    <property type="component" value="Unassembled WGS sequence"/>
</dbReference>
<dbReference type="SUPFAM" id="SSF49373">
    <property type="entry name" value="Invasin/intimin cell-adhesion fragments"/>
    <property type="match status" value="1"/>
</dbReference>
<proteinExistence type="predicted"/>
<comment type="caution">
    <text evidence="1">The sequence shown here is derived from an EMBL/GenBank/DDBJ whole genome shotgun (WGS) entry which is preliminary data.</text>
</comment>
<evidence type="ECO:0000313" key="2">
    <source>
        <dbReference type="Proteomes" id="UP001306950"/>
    </source>
</evidence>
<keyword evidence="2" id="KW-1185">Reference proteome</keyword>
<dbReference type="InterPro" id="IPR008964">
    <property type="entry name" value="Invasin/intimin_cell_adhesion"/>
</dbReference>
<reference evidence="1 2" key="1">
    <citation type="submission" date="2024-02" db="EMBL/GenBank/DDBJ databases">
        <title>A nitrogen-fixing paenibacillus bacterium.</title>
        <authorList>
            <person name="Zhang W.L."/>
            <person name="Chen S.F."/>
        </authorList>
    </citation>
    <scope>NUCLEOTIDE SEQUENCE [LARGE SCALE GENOMIC DNA]</scope>
    <source>
        <strain evidence="1 2">M1</strain>
    </source>
</reference>